<feature type="transmembrane region" description="Helical" evidence="5">
    <location>
        <begin position="308"/>
        <end position="331"/>
    </location>
</feature>
<dbReference type="RefSeq" id="WP_042361887.1">
    <property type="nucleotide sequence ID" value="NZ_CABIVW010000005.1"/>
</dbReference>
<protein>
    <submittedName>
        <fullName evidence="7">ABC transporter permease</fullName>
    </submittedName>
</protein>
<feature type="domain" description="ABC-2 type transporter transmembrane" evidence="6">
    <location>
        <begin position="20"/>
        <end position="381"/>
    </location>
</feature>
<dbReference type="Pfam" id="PF12698">
    <property type="entry name" value="ABC2_membrane_3"/>
    <property type="match status" value="1"/>
</dbReference>
<dbReference type="InterPro" id="IPR013525">
    <property type="entry name" value="ABC2_TM"/>
</dbReference>
<feature type="transmembrane region" description="Helical" evidence="5">
    <location>
        <begin position="280"/>
        <end position="301"/>
    </location>
</feature>
<gene>
    <name evidence="7" type="ORF">FEZ53_09420</name>
</gene>
<organism evidence="7 8">
    <name type="scientific">Staphylococcus xylosus</name>
    <dbReference type="NCBI Taxonomy" id="1288"/>
    <lineage>
        <taxon>Bacteria</taxon>
        <taxon>Bacillati</taxon>
        <taxon>Bacillota</taxon>
        <taxon>Bacilli</taxon>
        <taxon>Bacillales</taxon>
        <taxon>Staphylococcaceae</taxon>
        <taxon>Staphylococcus</taxon>
    </lineage>
</organism>
<comment type="subcellular location">
    <subcellularLocation>
        <location evidence="1">Membrane</location>
        <topology evidence="1">Multi-pass membrane protein</topology>
    </subcellularLocation>
</comment>
<evidence type="ECO:0000256" key="1">
    <source>
        <dbReference type="ARBA" id="ARBA00004141"/>
    </source>
</evidence>
<accession>A0A5R9B1F3</accession>
<dbReference type="EMBL" id="VBTJ01000002">
    <property type="protein sequence ID" value="TLP89678.1"/>
    <property type="molecule type" value="Genomic_DNA"/>
</dbReference>
<evidence type="ECO:0000256" key="4">
    <source>
        <dbReference type="ARBA" id="ARBA00023136"/>
    </source>
</evidence>
<evidence type="ECO:0000313" key="7">
    <source>
        <dbReference type="EMBL" id="TLP89678.1"/>
    </source>
</evidence>
<dbReference type="Gene3D" id="3.40.1710.10">
    <property type="entry name" value="abc type-2 transporter like domain"/>
    <property type="match status" value="1"/>
</dbReference>
<keyword evidence="4 5" id="KW-0472">Membrane</keyword>
<evidence type="ECO:0000256" key="5">
    <source>
        <dbReference type="SAM" id="Phobius"/>
    </source>
</evidence>
<feature type="transmembrane region" description="Helical" evidence="5">
    <location>
        <begin position="242"/>
        <end position="268"/>
    </location>
</feature>
<dbReference type="OrthoDB" id="2456256at2"/>
<dbReference type="GeneID" id="45495873"/>
<feature type="transmembrane region" description="Helical" evidence="5">
    <location>
        <begin position="366"/>
        <end position="383"/>
    </location>
</feature>
<dbReference type="AlphaFoldDB" id="A0A5R9B1F3"/>
<feature type="transmembrane region" description="Helical" evidence="5">
    <location>
        <begin position="198"/>
        <end position="221"/>
    </location>
</feature>
<comment type="caution">
    <text evidence="7">The sequence shown here is derived from an EMBL/GenBank/DDBJ whole genome shotgun (WGS) entry which is preliminary data.</text>
</comment>
<evidence type="ECO:0000256" key="2">
    <source>
        <dbReference type="ARBA" id="ARBA00022692"/>
    </source>
</evidence>
<evidence type="ECO:0000313" key="8">
    <source>
        <dbReference type="Proteomes" id="UP000307747"/>
    </source>
</evidence>
<dbReference type="KEGG" id="sxl:SXYLSMQ121_0234"/>
<keyword evidence="2 5" id="KW-0812">Transmembrane</keyword>
<reference evidence="7 8" key="1">
    <citation type="submission" date="2019-05" db="EMBL/GenBank/DDBJ databases">
        <title>The metagenome of a microbial culture collection derived from dairy environment covers the genomic content of the human microbiome.</title>
        <authorList>
            <person name="Roder T."/>
            <person name="Wuthrich D."/>
            <person name="Sattari Z."/>
            <person name="Von Ah U."/>
            <person name="Bar C."/>
            <person name="Ronchi F."/>
            <person name="Macpherson A.J."/>
            <person name="Ganal-Vonarburg S.C."/>
            <person name="Bruggmann R."/>
            <person name="Vergeres G."/>
        </authorList>
    </citation>
    <scope>NUCLEOTIDE SEQUENCE [LARGE SCALE GENOMIC DNA]</scope>
    <source>
        <strain evidence="7 8">FAM 20833</strain>
    </source>
</reference>
<dbReference type="GO" id="GO:0140359">
    <property type="term" value="F:ABC-type transporter activity"/>
    <property type="evidence" value="ECO:0007669"/>
    <property type="project" value="InterPro"/>
</dbReference>
<evidence type="ECO:0000259" key="6">
    <source>
        <dbReference type="Pfam" id="PF12698"/>
    </source>
</evidence>
<feature type="transmembrane region" description="Helical" evidence="5">
    <location>
        <begin position="20"/>
        <end position="38"/>
    </location>
</feature>
<sequence length="388" mass="44962">MKTIQLFYIFHSFLLKKWHLLLYLILMITALFTVLLVIQQLNQDDEKFRIGIVDQDKSSETKLIMESMGNGTNLGKDISVTRYNQSEAQRLLVERKLEGYYVFEKNMTKTFYKSGSLPITVYTYDKTSTKSLVINQLTDSVYNRLMSSMGGGLTYTSLAPDASKEEKITLLTDLLFTGLNRTGAFNYQPIKVYDTASYYVVTGYLASIYIFALSLFSILKMNQASALRDRLTMFHYSFEKLTLIRSLFTLCYTSVWAIIGFSWMISILPNTLESYNWPTVVIQLIYYIFMIMIWLTIIDLITDKWLNYVLKMILSILILLLSGIIIPTIYFKHILNGVLSSQPFSFVTNQMLEIILNNYILNVPPSFYIIFVASSIILMIILVRRYRK</sequence>
<name>A0A5R9B1F3_STAXY</name>
<dbReference type="Proteomes" id="UP000307747">
    <property type="component" value="Unassembled WGS sequence"/>
</dbReference>
<dbReference type="GO" id="GO:0016020">
    <property type="term" value="C:membrane"/>
    <property type="evidence" value="ECO:0007669"/>
    <property type="project" value="UniProtKB-SubCell"/>
</dbReference>
<evidence type="ECO:0000256" key="3">
    <source>
        <dbReference type="ARBA" id="ARBA00022989"/>
    </source>
</evidence>
<proteinExistence type="predicted"/>
<keyword evidence="3 5" id="KW-1133">Transmembrane helix</keyword>